<evidence type="ECO:0000256" key="3">
    <source>
        <dbReference type="ARBA" id="ARBA00023128"/>
    </source>
</evidence>
<dbReference type="PROSITE" id="PS51808">
    <property type="entry name" value="CHCH"/>
    <property type="match status" value="1"/>
</dbReference>
<dbReference type="AlphaFoldDB" id="A0A9P6MID0"/>
<accession>A0A9P6MID0</accession>
<dbReference type="Proteomes" id="UP000749646">
    <property type="component" value="Unassembled WGS sequence"/>
</dbReference>
<dbReference type="EMBL" id="JAAAHW010000525">
    <property type="protein sequence ID" value="KAG0001482.1"/>
    <property type="molecule type" value="Genomic_DNA"/>
</dbReference>
<keyword evidence="3" id="KW-0496">Mitochondrion</keyword>
<dbReference type="OrthoDB" id="9971592at2759"/>
<dbReference type="PANTHER" id="PTHR46811:SF1">
    <property type="entry name" value="COILED-COIL-HELIX-COILED-COIL-HELIX DOMAIN-CONTAINING PROTEIN 7"/>
    <property type="match status" value="1"/>
</dbReference>
<organism evidence="6 7">
    <name type="scientific">Modicella reniformis</name>
    <dbReference type="NCBI Taxonomy" id="1440133"/>
    <lineage>
        <taxon>Eukaryota</taxon>
        <taxon>Fungi</taxon>
        <taxon>Fungi incertae sedis</taxon>
        <taxon>Mucoromycota</taxon>
        <taxon>Mortierellomycotina</taxon>
        <taxon>Mortierellomycetes</taxon>
        <taxon>Mortierellales</taxon>
        <taxon>Mortierellaceae</taxon>
        <taxon>Modicella</taxon>
    </lineage>
</organism>
<evidence type="ECO:0000313" key="7">
    <source>
        <dbReference type="Proteomes" id="UP000749646"/>
    </source>
</evidence>
<sequence length="141" mass="16362">MSDSKPNVTRGNNTTTSSANLRAETLTDDNSSRDQRRRHEHIRTSDAELKEFNKDYNSKGQSQYMDPCRAQTQASLKCMDKHNYDKRRCTRFFKDYSDCKKKWMASLREERRKKNLGIIDDDDEILATKQDTTTSAGNPLS</sequence>
<evidence type="ECO:0000256" key="2">
    <source>
        <dbReference type="ARBA" id="ARBA00004569"/>
    </source>
</evidence>
<feature type="region of interest" description="Disordered" evidence="5">
    <location>
        <begin position="1"/>
        <end position="48"/>
    </location>
</feature>
<comment type="function">
    <text evidence="1">Required for the assembly of cytochrome c oxidase.</text>
</comment>
<comment type="caution">
    <text evidence="6">The sequence shown here is derived from an EMBL/GenBank/DDBJ whole genome shotgun (WGS) entry which is preliminary data.</text>
</comment>
<reference evidence="6" key="1">
    <citation type="journal article" date="2020" name="Fungal Divers.">
        <title>Resolving the Mortierellaceae phylogeny through synthesis of multi-gene phylogenetics and phylogenomics.</title>
        <authorList>
            <person name="Vandepol N."/>
            <person name="Liber J."/>
            <person name="Desiro A."/>
            <person name="Na H."/>
            <person name="Kennedy M."/>
            <person name="Barry K."/>
            <person name="Grigoriev I.V."/>
            <person name="Miller A.N."/>
            <person name="O'Donnell K."/>
            <person name="Stajich J.E."/>
            <person name="Bonito G."/>
        </authorList>
    </citation>
    <scope>NUCLEOTIDE SEQUENCE</scope>
    <source>
        <strain evidence="6">MES-2147</strain>
    </source>
</reference>
<feature type="region of interest" description="Disordered" evidence="5">
    <location>
        <begin position="118"/>
        <end position="141"/>
    </location>
</feature>
<feature type="compositionally biased region" description="Polar residues" evidence="5">
    <location>
        <begin position="1"/>
        <end position="20"/>
    </location>
</feature>
<proteinExistence type="predicted"/>
<protein>
    <submittedName>
        <fullName evidence="6">Mitochondrial copper homeostasis protein</fullName>
    </submittedName>
</protein>
<dbReference type="InterPro" id="IPR009069">
    <property type="entry name" value="Cys_alpha_HP_mot_SF"/>
</dbReference>
<evidence type="ECO:0000256" key="5">
    <source>
        <dbReference type="SAM" id="MobiDB-lite"/>
    </source>
</evidence>
<dbReference type="InterPro" id="IPR051040">
    <property type="entry name" value="COX23"/>
</dbReference>
<evidence type="ECO:0000313" key="6">
    <source>
        <dbReference type="EMBL" id="KAG0001482.1"/>
    </source>
</evidence>
<dbReference type="Gene3D" id="1.10.287.1130">
    <property type="entry name" value="CytochromE C oxidase copper chaperone"/>
    <property type="match status" value="1"/>
</dbReference>
<feature type="compositionally biased region" description="Polar residues" evidence="5">
    <location>
        <begin position="129"/>
        <end position="141"/>
    </location>
</feature>
<gene>
    <name evidence="6" type="primary">COX23</name>
    <name evidence="6" type="ORF">BGZ65_003442</name>
</gene>
<comment type="subcellular location">
    <subcellularLocation>
        <location evidence="2">Mitochondrion intermembrane space</location>
    </subcellularLocation>
</comment>
<dbReference type="PANTHER" id="PTHR46811">
    <property type="entry name" value="COILED-COIL-HELIX-COILED-COIL-HELIX DOMAIN-CONTAINING PROTEIN 7"/>
    <property type="match status" value="1"/>
</dbReference>
<dbReference type="SUPFAM" id="SSF47072">
    <property type="entry name" value="Cysteine alpha-hairpin motif"/>
    <property type="match status" value="1"/>
</dbReference>
<evidence type="ECO:0000256" key="1">
    <source>
        <dbReference type="ARBA" id="ARBA00003875"/>
    </source>
</evidence>
<keyword evidence="4" id="KW-1015">Disulfide bond</keyword>
<dbReference type="GO" id="GO:0005758">
    <property type="term" value="C:mitochondrial intermembrane space"/>
    <property type="evidence" value="ECO:0007669"/>
    <property type="project" value="UniProtKB-SubCell"/>
</dbReference>
<keyword evidence="7" id="KW-1185">Reference proteome</keyword>
<name>A0A9P6MID0_9FUNG</name>
<evidence type="ECO:0000256" key="4">
    <source>
        <dbReference type="ARBA" id="ARBA00023157"/>
    </source>
</evidence>
<dbReference type="GO" id="GO:0033108">
    <property type="term" value="P:mitochondrial respiratory chain complex assembly"/>
    <property type="evidence" value="ECO:0007669"/>
    <property type="project" value="TreeGrafter"/>
</dbReference>